<evidence type="ECO:0000256" key="4">
    <source>
        <dbReference type="ARBA" id="ARBA00022475"/>
    </source>
</evidence>
<evidence type="ECO:0000313" key="21">
    <source>
        <dbReference type="Proteomes" id="UP000281725"/>
    </source>
</evidence>
<evidence type="ECO:0000313" key="14">
    <source>
        <dbReference type="EMBL" id="RKJ87420.1"/>
    </source>
</evidence>
<dbReference type="GO" id="GO:0015297">
    <property type="term" value="F:antiporter activity"/>
    <property type="evidence" value="ECO:0007669"/>
    <property type="project" value="TreeGrafter"/>
</dbReference>
<evidence type="ECO:0000256" key="9">
    <source>
        <dbReference type="RuleBase" id="RU003942"/>
    </source>
</evidence>
<evidence type="ECO:0000256" key="2">
    <source>
        <dbReference type="ARBA" id="ARBA00011359"/>
    </source>
</evidence>
<reference evidence="11 20" key="5">
    <citation type="submission" date="2018-11" db="EMBL/GenBank/DDBJ databases">
        <title>Complete genome sequence of multidrug-resistant Aeromonas veronii strain MS-18-37.</title>
        <authorList>
            <person name="Abdelhamed H."/>
            <person name="Lawrence M."/>
            <person name="Waldbieser G."/>
        </authorList>
    </citation>
    <scope>NUCLEOTIDE SEQUENCE [LARGE SCALE GENOMIC DNA]</scope>
    <source>
        <strain evidence="11 20">MS-18-37</strain>
    </source>
</reference>
<reference evidence="15 22" key="7">
    <citation type="submission" date="2019-04" db="EMBL/GenBank/DDBJ databases">
        <title>Comparative genomics of Aeromonas veronii strains pathogenic to fish.</title>
        <authorList>
            <person name="Cascarano M.C."/>
            <person name="Smyrli M."/>
            <person name="Katharios P."/>
        </authorList>
    </citation>
    <scope>NUCLEOTIDE SEQUENCE [LARGE SCALE GENOMIC DNA]</scope>
    <source>
        <strain evidence="15 22">XU1</strain>
    </source>
</reference>
<dbReference type="Proteomes" id="UP000439123">
    <property type="component" value="Unassembled WGS sequence"/>
</dbReference>
<evidence type="ECO:0000256" key="7">
    <source>
        <dbReference type="ARBA" id="ARBA00022989"/>
    </source>
</evidence>
<keyword evidence="6 9" id="KW-0812">Transmembrane</keyword>
<keyword evidence="5" id="KW-0997">Cell inner membrane</keyword>
<dbReference type="GeneID" id="60845208"/>
<reference evidence="13 19" key="3">
    <citation type="submission" date="2018-03" db="EMBL/GenBank/DDBJ databases">
        <title>Aeromonas veronii whole genome sequencing and analysis.</title>
        <authorList>
            <person name="Xie H."/>
            <person name="Liu T."/>
            <person name="Wang K."/>
        </authorList>
    </citation>
    <scope>NUCLEOTIDE SEQUENCE [LARGE SCALE GENOMIC DNA]</scope>
    <source>
        <strain evidence="13 19">XH.VA.1</strain>
    </source>
</reference>
<dbReference type="Gene3D" id="1.10.3730.20">
    <property type="match status" value="1"/>
</dbReference>
<dbReference type="OrthoDB" id="71834at2"/>
<dbReference type="PANTHER" id="PTHR30561:SF6">
    <property type="entry name" value="SPERMIDINE EXPORT PROTEIN MDTI"/>
    <property type="match status" value="1"/>
</dbReference>
<dbReference type="EMBL" id="CABWLC010000018">
    <property type="protein sequence ID" value="VXA87260.1"/>
    <property type="molecule type" value="Genomic_DNA"/>
</dbReference>
<sequence length="106" mass="10981">MSPFVIVLGAALIDIGANMAINRSKGFRYKGWGFLGIMLVLGAFTLLSEAVSGGQIDLAVAYATWGAIGIVGTALGGLLFFGERLKPIGWAGMMVMALAVVMLTTA</sequence>
<dbReference type="eggNOG" id="COG2076">
    <property type="taxonomic scope" value="Bacteria"/>
</dbReference>
<evidence type="ECO:0000313" key="17">
    <source>
        <dbReference type="EMBL" id="TYD45317.1"/>
    </source>
</evidence>
<dbReference type="Proteomes" id="UP000241986">
    <property type="component" value="Unassembled WGS sequence"/>
</dbReference>
<evidence type="ECO:0000313" key="16">
    <source>
        <dbReference type="EMBL" id="TND51022.1"/>
    </source>
</evidence>
<feature type="transmembrane region" description="Helical" evidence="10">
    <location>
        <begin position="87"/>
        <end position="105"/>
    </location>
</feature>
<dbReference type="GO" id="GO:0005886">
    <property type="term" value="C:plasma membrane"/>
    <property type="evidence" value="ECO:0007669"/>
    <property type="project" value="UniProtKB-SubCell"/>
</dbReference>
<dbReference type="RefSeq" id="WP_005335659.1">
    <property type="nucleotide sequence ID" value="NZ_AP027933.1"/>
</dbReference>
<reference evidence="16" key="2">
    <citation type="submission" date="2017-10" db="EMBL/GenBank/DDBJ databases">
        <authorList>
            <person name="Colston S.M."/>
            <person name="Graf J."/>
        </authorList>
    </citation>
    <scope>NUCLEOTIDE SEQUENCE</scope>
    <source>
        <strain evidence="16">BAQ071013-135</strain>
    </source>
</reference>
<evidence type="ECO:0000313" key="12">
    <source>
        <dbReference type="EMBL" id="MCR4448758.1"/>
    </source>
</evidence>
<comment type="subcellular location">
    <subcellularLocation>
        <location evidence="1">Cell inner membrane</location>
        <topology evidence="1">Multi-pass membrane protein</topology>
    </subcellularLocation>
    <subcellularLocation>
        <location evidence="9">Cell membrane</location>
        <topology evidence="9">Multi-pass membrane protein</topology>
    </subcellularLocation>
</comment>
<reference evidence="18 24" key="8">
    <citation type="submission" date="2019-10" db="EMBL/GenBank/DDBJ databases">
        <authorList>
            <person name="Karimi E."/>
        </authorList>
    </citation>
    <scope>NUCLEOTIDE SEQUENCE [LARGE SCALE GENOMIC DNA]</scope>
    <source>
        <strain evidence="18">Aeromonas sp. 8C</strain>
    </source>
</reference>
<dbReference type="SUPFAM" id="SSF103481">
    <property type="entry name" value="Multidrug resistance efflux transporter EmrE"/>
    <property type="match status" value="1"/>
</dbReference>
<dbReference type="GO" id="GO:1903711">
    <property type="term" value="P:spermidine transmembrane transport"/>
    <property type="evidence" value="ECO:0007669"/>
    <property type="project" value="TreeGrafter"/>
</dbReference>
<dbReference type="Proteomes" id="UP000323129">
    <property type="component" value="Unassembled WGS sequence"/>
</dbReference>
<dbReference type="Pfam" id="PF00893">
    <property type="entry name" value="Multi_Drug_Res"/>
    <property type="match status" value="1"/>
</dbReference>
<reference evidence="12" key="9">
    <citation type="submission" date="2022-08" db="EMBL/GenBank/DDBJ databases">
        <title>A global survey of hypervirulent Aeromonas hydrophila identified this emerging pathogen in farmed fish in the lower Mekong River basin.</title>
        <authorList>
            <person name="Xu T."/>
            <person name="Rasmussen-Ivey C.R."/>
            <person name="Moen F.S."/>
            <person name="Fernandez Bravo A."/>
            <person name="Lamy B."/>
            <person name="Beaz-Hidalgo R."/>
            <person name="Khan C.D."/>
            <person name="Castro Escarpulli G."/>
            <person name="Yasin I.S.M."/>
            <person name="Figueras M.J."/>
            <person name="Azzam Sayuti M."/>
            <person name="Karim M.M."/>
            <person name="Alam K.M."/>
            <person name="Le T.T.T."/>
            <person name="Thao N.H.P."/>
            <person name="Addo S."/>
            <person name="Duodu S."/>
            <person name="Ali S."/>
            <person name="Mey S."/>
            <person name="Somony T."/>
            <person name="Liles M.R."/>
        </authorList>
    </citation>
    <scope>NUCLEOTIDE SEQUENCE</scope>
    <source>
        <strain evidence="12">0.14</strain>
    </source>
</reference>
<dbReference type="EMBL" id="NQMC01000021">
    <property type="protein sequence ID" value="TYD45317.1"/>
    <property type="molecule type" value="Genomic_DNA"/>
</dbReference>
<evidence type="ECO:0000313" key="19">
    <source>
        <dbReference type="Proteomes" id="UP000241986"/>
    </source>
</evidence>
<dbReference type="OMA" id="VAAGWIM"/>
<dbReference type="InterPro" id="IPR000390">
    <property type="entry name" value="Small_drug/metabolite_transptr"/>
</dbReference>
<dbReference type="Proteomes" id="UP001204061">
    <property type="component" value="Unassembled WGS sequence"/>
</dbReference>
<keyword evidence="4" id="KW-1003">Cell membrane</keyword>
<evidence type="ECO:0000313" key="18">
    <source>
        <dbReference type="EMBL" id="VXA87260.1"/>
    </source>
</evidence>
<keyword evidence="23" id="KW-1185">Reference proteome</keyword>
<dbReference type="GO" id="GO:0015220">
    <property type="term" value="F:choline transmembrane transporter activity"/>
    <property type="evidence" value="ECO:0007669"/>
    <property type="project" value="TreeGrafter"/>
</dbReference>
<evidence type="ECO:0000313" key="20">
    <source>
        <dbReference type="Proteomes" id="UP000267614"/>
    </source>
</evidence>
<dbReference type="Proteomes" id="UP000309618">
    <property type="component" value="Unassembled WGS sequence"/>
</dbReference>
<dbReference type="GO" id="GO:0015199">
    <property type="term" value="F:amino-acid betaine transmembrane transporter activity"/>
    <property type="evidence" value="ECO:0007669"/>
    <property type="project" value="TreeGrafter"/>
</dbReference>
<feature type="transmembrane region" description="Helical" evidence="10">
    <location>
        <begin position="59"/>
        <end position="81"/>
    </location>
</feature>
<evidence type="ECO:0000256" key="1">
    <source>
        <dbReference type="ARBA" id="ARBA00004429"/>
    </source>
</evidence>
<dbReference type="KEGG" id="avo:AMS64_04780"/>
<dbReference type="EMBL" id="PZKL01000015">
    <property type="protein sequence ID" value="PTH81986.1"/>
    <property type="molecule type" value="Genomic_DNA"/>
</dbReference>
<evidence type="ECO:0000313" key="11">
    <source>
        <dbReference type="EMBL" id="AYV36028.1"/>
    </source>
</evidence>
<evidence type="ECO:0000256" key="5">
    <source>
        <dbReference type="ARBA" id="ARBA00022519"/>
    </source>
</evidence>
<comment type="similarity">
    <text evidence="9">Belongs to the drug/metabolite transporter (DMT) superfamily. Small multidrug resistance (SMR) (TC 2.A.7.1) family.</text>
</comment>
<evidence type="ECO:0000313" key="22">
    <source>
        <dbReference type="Proteomes" id="UP000309618"/>
    </source>
</evidence>
<name>A0A0T6S9U0_AERVE</name>
<dbReference type="EMBL" id="PDXJ01000032">
    <property type="protein sequence ID" value="TND51022.1"/>
    <property type="molecule type" value="Genomic_DNA"/>
</dbReference>
<dbReference type="GO" id="GO:0031460">
    <property type="term" value="P:glycine betaine transport"/>
    <property type="evidence" value="ECO:0007669"/>
    <property type="project" value="TreeGrafter"/>
</dbReference>
<evidence type="ECO:0000256" key="3">
    <source>
        <dbReference type="ARBA" id="ARBA00021114"/>
    </source>
</evidence>
<dbReference type="PANTHER" id="PTHR30561">
    <property type="entry name" value="SMR FAMILY PROTON-DEPENDENT DRUG EFFLUX TRANSPORTER SUGE"/>
    <property type="match status" value="1"/>
</dbReference>
<dbReference type="Proteomes" id="UP000796104">
    <property type="component" value="Unassembled WGS sequence"/>
</dbReference>
<reference evidence="16" key="6">
    <citation type="journal article" date="2019" name="PLoS ONE">
        <title>Identification and characterization of putative Aeromonas spp. T3SS effectors.</title>
        <authorList>
            <person name="Rangel L.T."/>
            <person name="Marden J."/>
            <person name="Colston S."/>
            <person name="Setubal J.C."/>
            <person name="Graf J."/>
            <person name="Gogarten J.P."/>
        </authorList>
    </citation>
    <scope>NUCLEOTIDE SEQUENCE</scope>
    <source>
        <strain evidence="16">BAQ071013-135</strain>
    </source>
</reference>
<evidence type="ECO:0000256" key="10">
    <source>
        <dbReference type="SAM" id="Phobius"/>
    </source>
</evidence>
<proteinExistence type="inferred from homology"/>
<dbReference type="EMBL" id="RAWX01000003">
    <property type="protein sequence ID" value="RKJ87420.1"/>
    <property type="molecule type" value="Genomic_DNA"/>
</dbReference>
<gene>
    <name evidence="18" type="primary">mdtI</name>
    <name evidence="18" type="ORF">AERO8C_50102</name>
    <name evidence="16" type="ORF">CF123_20585</name>
    <name evidence="17" type="ORF">CJF24_09050</name>
    <name evidence="14" type="ORF">D6R50_14230</name>
    <name evidence="13" type="ORF">DAA48_05295</name>
    <name evidence="15" type="ORF">E8Q35_10715</name>
    <name evidence="11" type="ORF">EFI48_03825</name>
    <name evidence="12" type="ORF">NS965_10255</name>
</gene>
<evidence type="ECO:0000256" key="8">
    <source>
        <dbReference type="ARBA" id="ARBA00023136"/>
    </source>
</evidence>
<evidence type="ECO:0000313" key="23">
    <source>
        <dbReference type="Proteomes" id="UP000323129"/>
    </source>
</evidence>
<dbReference type="InterPro" id="IPR037185">
    <property type="entry name" value="EmrE-like"/>
</dbReference>
<dbReference type="EMBL" id="JANLFC010000028">
    <property type="protein sequence ID" value="MCR4448758.1"/>
    <property type="molecule type" value="Genomic_DNA"/>
</dbReference>
<feature type="transmembrane region" description="Helical" evidence="10">
    <location>
        <begin position="29"/>
        <end position="47"/>
    </location>
</feature>
<dbReference type="Proteomes" id="UP000267614">
    <property type="component" value="Chromosome"/>
</dbReference>
<dbReference type="InterPro" id="IPR045324">
    <property type="entry name" value="Small_multidrug_res"/>
</dbReference>
<reference evidence="14 21" key="4">
    <citation type="submission" date="2018-09" db="EMBL/GenBank/DDBJ databases">
        <title>Genome sequencing of Aeromonas veronii MS-17-88.</title>
        <authorList>
            <person name="Tekedar H.C."/>
            <person name="Arick M.A."/>
            <person name="Hsu C.-Y."/>
            <person name="Thrash A."/>
            <person name="Karsi A."/>
            <person name="Lawrence M.L."/>
            <person name="Abdelhamed H."/>
        </authorList>
    </citation>
    <scope>NUCLEOTIDE SEQUENCE [LARGE SCALE GENOMIC DNA]</scope>
    <source>
        <strain evidence="14 21">MS 17-88</strain>
    </source>
</reference>
<dbReference type="EMBL" id="CP033604">
    <property type="protein sequence ID" value="AYV36028.1"/>
    <property type="molecule type" value="Genomic_DNA"/>
</dbReference>
<keyword evidence="7 10" id="KW-1133">Transmembrane helix</keyword>
<comment type="subunit">
    <text evidence="2">Forms a complex with MdtJ.</text>
</comment>
<keyword evidence="8 10" id="KW-0472">Membrane</keyword>
<accession>A0A653L7F3</accession>
<organism evidence="18 24">
    <name type="scientific">Aeromonas veronii</name>
    <dbReference type="NCBI Taxonomy" id="654"/>
    <lineage>
        <taxon>Bacteria</taxon>
        <taxon>Pseudomonadati</taxon>
        <taxon>Pseudomonadota</taxon>
        <taxon>Gammaproteobacteria</taxon>
        <taxon>Aeromonadales</taxon>
        <taxon>Aeromonadaceae</taxon>
        <taxon>Aeromonas</taxon>
    </lineage>
</organism>
<dbReference type="AlphaFoldDB" id="A0A0T6S9U0"/>
<evidence type="ECO:0000256" key="6">
    <source>
        <dbReference type="ARBA" id="ARBA00022692"/>
    </source>
</evidence>
<evidence type="ECO:0000313" key="13">
    <source>
        <dbReference type="EMBL" id="PTH81986.1"/>
    </source>
</evidence>
<dbReference type="EMBL" id="SSUX01000006">
    <property type="protein sequence ID" value="THJ45538.1"/>
    <property type="molecule type" value="Genomic_DNA"/>
</dbReference>
<dbReference type="Proteomes" id="UP000281725">
    <property type="component" value="Unassembled WGS sequence"/>
</dbReference>
<accession>A0A0T6S9U0</accession>
<evidence type="ECO:0000313" key="15">
    <source>
        <dbReference type="EMBL" id="THJ45538.1"/>
    </source>
</evidence>
<evidence type="ECO:0000313" key="24">
    <source>
        <dbReference type="Proteomes" id="UP000439123"/>
    </source>
</evidence>
<reference evidence="17 23" key="1">
    <citation type="submission" date="2017-08" db="EMBL/GenBank/DDBJ databases">
        <title>Aeromonas veronii bv sobria strain NS22 whole genome sequencing.</title>
        <authorList>
            <person name="Katharios P."/>
            <person name="Ha V.Q."/>
            <person name="Smyrli M."/>
        </authorList>
    </citation>
    <scope>NUCLEOTIDE SEQUENCE [LARGE SCALE GENOMIC DNA]</scope>
    <source>
        <strain evidence="17 23">NS22</strain>
    </source>
</reference>
<protein>
    <recommendedName>
        <fullName evidence="3">Spermidine export protein MdtI</fullName>
    </recommendedName>
</protein>